<keyword evidence="9" id="KW-1185">Reference proteome</keyword>
<keyword evidence="3" id="KW-1003">Cell membrane</keyword>
<proteinExistence type="inferred from homology"/>
<dbReference type="OrthoDB" id="21094at2"/>
<dbReference type="AlphaFoldDB" id="A0A6N6VVG9"/>
<evidence type="ECO:0000256" key="7">
    <source>
        <dbReference type="RuleBase" id="RU362048"/>
    </source>
</evidence>
<dbReference type="NCBIfam" id="TIGR00427">
    <property type="entry name" value="NAAT family transporter"/>
    <property type="match status" value="1"/>
</dbReference>
<evidence type="ECO:0000256" key="1">
    <source>
        <dbReference type="ARBA" id="ARBA00004651"/>
    </source>
</evidence>
<comment type="caution">
    <text evidence="8">The sequence shown here is derived from an EMBL/GenBank/DDBJ whole genome shotgun (WGS) entry which is preliminary data.</text>
</comment>
<dbReference type="RefSeq" id="WP_153418085.1">
    <property type="nucleotide sequence ID" value="NZ_WFLM01000001.1"/>
</dbReference>
<dbReference type="GO" id="GO:0005886">
    <property type="term" value="C:plasma membrane"/>
    <property type="evidence" value="ECO:0007669"/>
    <property type="project" value="UniProtKB-SubCell"/>
</dbReference>
<evidence type="ECO:0000256" key="4">
    <source>
        <dbReference type="ARBA" id="ARBA00022692"/>
    </source>
</evidence>
<evidence type="ECO:0000313" key="8">
    <source>
        <dbReference type="EMBL" id="KAB8040570.1"/>
    </source>
</evidence>
<dbReference type="PANTHER" id="PTHR33508">
    <property type="entry name" value="UPF0056 MEMBRANE PROTEIN YHCE"/>
    <property type="match status" value="1"/>
</dbReference>
<evidence type="ECO:0000256" key="2">
    <source>
        <dbReference type="ARBA" id="ARBA00009784"/>
    </source>
</evidence>
<keyword evidence="6 7" id="KW-0472">Membrane</keyword>
<comment type="caution">
    <text evidence="7">Lacks conserved residue(s) required for the propagation of feature annotation.</text>
</comment>
<feature type="transmembrane region" description="Helical" evidence="7">
    <location>
        <begin position="20"/>
        <end position="44"/>
    </location>
</feature>
<keyword evidence="4 7" id="KW-0812">Transmembrane</keyword>
<name>A0A6N6VVG9_9BACT</name>
<dbReference type="InterPro" id="IPR002771">
    <property type="entry name" value="Multi_antbiot-R_MarC"/>
</dbReference>
<feature type="transmembrane region" description="Helical" evidence="7">
    <location>
        <begin position="155"/>
        <end position="176"/>
    </location>
</feature>
<keyword evidence="5 7" id="KW-1133">Transmembrane helix</keyword>
<protein>
    <recommendedName>
        <fullName evidence="7">UPF0056 membrane protein</fullName>
    </recommendedName>
</protein>
<evidence type="ECO:0000313" key="9">
    <source>
        <dbReference type="Proteomes" id="UP000437748"/>
    </source>
</evidence>
<accession>A0A6N6VVG9</accession>
<feature type="transmembrane region" description="Helical" evidence="7">
    <location>
        <begin position="60"/>
        <end position="82"/>
    </location>
</feature>
<dbReference type="PANTHER" id="PTHR33508:SF1">
    <property type="entry name" value="UPF0056 MEMBRANE PROTEIN YHCE"/>
    <property type="match status" value="1"/>
</dbReference>
<evidence type="ECO:0000256" key="6">
    <source>
        <dbReference type="ARBA" id="ARBA00023136"/>
    </source>
</evidence>
<feature type="transmembrane region" description="Helical" evidence="7">
    <location>
        <begin position="197"/>
        <end position="214"/>
    </location>
</feature>
<dbReference type="EMBL" id="WFLM01000001">
    <property type="protein sequence ID" value="KAB8040570.1"/>
    <property type="molecule type" value="Genomic_DNA"/>
</dbReference>
<dbReference type="Pfam" id="PF01914">
    <property type="entry name" value="MarC"/>
    <property type="match status" value="1"/>
</dbReference>
<comment type="similarity">
    <text evidence="2 7">Belongs to the UPF0056 (MarC) family.</text>
</comment>
<gene>
    <name evidence="8" type="ORF">GCL60_01230</name>
</gene>
<evidence type="ECO:0000256" key="3">
    <source>
        <dbReference type="ARBA" id="ARBA00022475"/>
    </source>
</evidence>
<organism evidence="8 9">
    <name type="scientific">Silvanigrella paludirubra</name>
    <dbReference type="NCBI Taxonomy" id="2499159"/>
    <lineage>
        <taxon>Bacteria</taxon>
        <taxon>Pseudomonadati</taxon>
        <taxon>Bdellovibrionota</taxon>
        <taxon>Oligoflexia</taxon>
        <taxon>Silvanigrellales</taxon>
        <taxon>Silvanigrellaceae</taxon>
        <taxon>Silvanigrella</taxon>
    </lineage>
</organism>
<comment type="subcellular location">
    <subcellularLocation>
        <location evidence="1 7">Cell membrane</location>
        <topology evidence="1 7">Multi-pass membrane protein</topology>
    </subcellularLocation>
</comment>
<dbReference type="Proteomes" id="UP000437748">
    <property type="component" value="Unassembled WGS sequence"/>
</dbReference>
<sequence length="223" mass="24533">MDFITFLMDQNSAIGAAFKYFSVTFTSIFVMVDPFAAIPVYLLLTERFTPSDVKKTRRKALIIASSILLVFALTGMGVLNLFGISISALRIAGGILLLKFALEHMMGSPEKIKHEEEDESKLKDDISIVPLAMPLLAGPGAISTTVVQSTQANNIPYFILLIAAILLVMWVTALSLRFSQYLFRLLGKTGLNLMGRIMGILIAAIAIEFIITGLRDSFPNLWK</sequence>
<evidence type="ECO:0000256" key="5">
    <source>
        <dbReference type="ARBA" id="ARBA00022989"/>
    </source>
</evidence>
<reference evidence="8 9" key="1">
    <citation type="submission" date="2019-10" db="EMBL/GenBank/DDBJ databases">
        <title>New species of Slilvanegrellaceae.</title>
        <authorList>
            <person name="Pitt A."/>
            <person name="Hahn M.W."/>
        </authorList>
    </citation>
    <scope>NUCLEOTIDE SEQUENCE [LARGE SCALE GENOMIC DNA]</scope>
    <source>
        <strain evidence="8 9">SP-Ram-0.45-NSY-1</strain>
    </source>
</reference>